<gene>
    <name evidence="2" type="ORF">D3C88_22025</name>
</gene>
<dbReference type="Pfam" id="PF01656">
    <property type="entry name" value="CbiA"/>
    <property type="match status" value="1"/>
</dbReference>
<sequence>INHAMLTAQAILHAGLTLAGWVANDVTPPGKRHAEYMTTLTRMIPAPLLGEIPWLAENPENAATGKCINLALM</sequence>
<dbReference type="InterPro" id="IPR027417">
    <property type="entry name" value="P-loop_NTPase"/>
</dbReference>
<dbReference type="Proteomes" id="UP000284508">
    <property type="component" value="Unassembled WGS sequence"/>
</dbReference>
<dbReference type="SUPFAM" id="SSF52540">
    <property type="entry name" value="P-loop containing nucleoside triphosphate hydrolases"/>
    <property type="match status" value="1"/>
</dbReference>
<feature type="domain" description="CobQ/CobB/MinD/ParA nucleotide binding" evidence="1">
    <location>
        <begin position="3"/>
        <end position="66"/>
    </location>
</feature>
<comment type="caution">
    <text evidence="2">The sequence shown here is derived from an EMBL/GenBank/DDBJ whole genome shotgun (WGS) entry which is preliminary data.</text>
</comment>
<evidence type="ECO:0000313" key="3">
    <source>
        <dbReference type="Proteomes" id="UP000284508"/>
    </source>
</evidence>
<reference evidence="2 3" key="1">
    <citation type="journal article" date="2018" name="BMC Microbiol.">
        <title>Genome sequencing of strains of the most prevalent clonal group of O1:K1:H7 Escherichia coli that causes neonatal meningitis in France.</title>
        <authorList>
            <person name="Geslain G."/>
            <person name="Birgy A."/>
            <person name="Adiba S."/>
            <person name="Magnan M."/>
            <person name="Courroux C."/>
            <person name="Levy C."/>
            <person name="Cohen R."/>
            <person name="Bidet P."/>
            <person name="Bonacorsi S."/>
        </authorList>
    </citation>
    <scope>NUCLEOTIDE SEQUENCE [LARGE SCALE GENOMIC DNA]</scope>
    <source>
        <strain evidence="2 3">S308</strain>
    </source>
</reference>
<evidence type="ECO:0000259" key="1">
    <source>
        <dbReference type="Pfam" id="PF01656"/>
    </source>
</evidence>
<dbReference type="UniPathway" id="UPA00078"/>
<organism evidence="2 3">
    <name type="scientific">Escherichia coli</name>
    <dbReference type="NCBI Taxonomy" id="562"/>
    <lineage>
        <taxon>Bacteria</taxon>
        <taxon>Pseudomonadati</taxon>
        <taxon>Pseudomonadota</taxon>
        <taxon>Gammaproteobacteria</taxon>
        <taxon>Enterobacterales</taxon>
        <taxon>Enterobacteriaceae</taxon>
        <taxon>Escherichia</taxon>
    </lineage>
</organism>
<name>A0A418GG17_ECOLX</name>
<dbReference type="InterPro" id="IPR002586">
    <property type="entry name" value="CobQ/CobB/MinD/ParA_Nub-bd_dom"/>
</dbReference>
<dbReference type="Gene3D" id="3.40.50.300">
    <property type="entry name" value="P-loop containing nucleotide triphosphate hydrolases"/>
    <property type="match status" value="1"/>
</dbReference>
<dbReference type="AlphaFoldDB" id="A0A418GG17"/>
<protein>
    <submittedName>
        <fullName evidence="2">Dethiobiotin synthase</fullName>
    </submittedName>
</protein>
<proteinExistence type="predicted"/>
<accession>A0A418GG17</accession>
<dbReference type="GO" id="GO:0009102">
    <property type="term" value="P:biotin biosynthetic process"/>
    <property type="evidence" value="ECO:0007669"/>
    <property type="project" value="UniProtKB-UniPathway"/>
</dbReference>
<dbReference type="EMBL" id="QXHA01001449">
    <property type="protein sequence ID" value="RIB39797.1"/>
    <property type="molecule type" value="Genomic_DNA"/>
</dbReference>
<evidence type="ECO:0000313" key="2">
    <source>
        <dbReference type="EMBL" id="RIB39797.1"/>
    </source>
</evidence>
<feature type="non-terminal residue" evidence="2">
    <location>
        <position position="1"/>
    </location>
</feature>